<keyword evidence="1" id="KW-0812">Transmembrane</keyword>
<reference evidence="2 4" key="1">
    <citation type="submission" date="2013-02" db="EMBL/GenBank/DDBJ databases">
        <title>The Genome Sequence of Enterococcus gilvus ATCC BAA-350.</title>
        <authorList>
            <consortium name="The Broad Institute Genome Sequencing Platform"/>
            <consortium name="The Broad Institute Genome Sequencing Center for Infectious Disease"/>
            <person name="Earl A.M."/>
            <person name="Gilmore M.S."/>
            <person name="Lebreton F."/>
            <person name="Walker B."/>
            <person name="Young S.K."/>
            <person name="Zeng Q."/>
            <person name="Gargeya S."/>
            <person name="Fitzgerald M."/>
            <person name="Haas B."/>
            <person name="Abouelleil A."/>
            <person name="Alvarado L."/>
            <person name="Arachchi H.M."/>
            <person name="Berlin A.M."/>
            <person name="Chapman S.B."/>
            <person name="Dewar J."/>
            <person name="Goldberg J."/>
            <person name="Griggs A."/>
            <person name="Gujja S."/>
            <person name="Hansen M."/>
            <person name="Howarth C."/>
            <person name="Imamovic A."/>
            <person name="Larimer J."/>
            <person name="McCowan C."/>
            <person name="Murphy C."/>
            <person name="Neiman D."/>
            <person name="Pearson M."/>
            <person name="Priest M."/>
            <person name="Roberts A."/>
            <person name="Saif S."/>
            <person name="Shea T."/>
            <person name="Sisk P."/>
            <person name="Sykes S."/>
            <person name="Wortman J."/>
            <person name="Nusbaum C."/>
            <person name="Birren B."/>
        </authorList>
    </citation>
    <scope>NUCLEOTIDE SEQUENCE [LARGE SCALE GENOMIC DNA]</scope>
    <source>
        <strain evidence="2 4">ATCC BAA-350</strain>
    </source>
</reference>
<comment type="caution">
    <text evidence="2">The sequence shown here is derived from an EMBL/GenBank/DDBJ whole genome shotgun (WGS) entry which is preliminary data.</text>
</comment>
<keyword evidence="1" id="KW-1133">Transmembrane helix</keyword>
<dbReference type="HOGENOM" id="CLU_2972413_0_0_9"/>
<accession>R2XKY8</accession>
<gene>
    <name evidence="3" type="ORF">I592_01178</name>
    <name evidence="2" type="ORF">UKC_02788</name>
</gene>
<dbReference type="PATRIC" id="fig|1158614.3.peg.2781"/>
<keyword evidence="5" id="KW-1185">Reference proteome</keyword>
<evidence type="ECO:0000313" key="2">
    <source>
        <dbReference type="EMBL" id="EOI55579.1"/>
    </source>
</evidence>
<feature type="transmembrane region" description="Helical" evidence="1">
    <location>
        <begin position="31"/>
        <end position="55"/>
    </location>
</feature>
<dbReference type="Proteomes" id="UP000014160">
    <property type="component" value="Unassembled WGS sequence"/>
</dbReference>
<evidence type="ECO:0000256" key="1">
    <source>
        <dbReference type="SAM" id="Phobius"/>
    </source>
</evidence>
<dbReference type="GeneID" id="301216970"/>
<dbReference type="Proteomes" id="UP000013750">
    <property type="component" value="Unassembled WGS sequence"/>
</dbReference>
<evidence type="ECO:0000313" key="4">
    <source>
        <dbReference type="Proteomes" id="UP000013750"/>
    </source>
</evidence>
<sequence length="58" mass="6393">MKKTIHDAVAIGIVCFLASLSSYIAKGELTFATFIYLILPSFFIVTFGSMLLMTLSKK</sequence>
<protein>
    <submittedName>
        <fullName evidence="2">Uncharacterized protein</fullName>
    </submittedName>
</protein>
<name>R2XKY8_9ENTE</name>
<organism evidence="2 4">
    <name type="scientific">Enterococcus gilvus ATCC BAA-350</name>
    <dbReference type="NCBI Taxonomy" id="1158614"/>
    <lineage>
        <taxon>Bacteria</taxon>
        <taxon>Bacillati</taxon>
        <taxon>Bacillota</taxon>
        <taxon>Bacilli</taxon>
        <taxon>Lactobacillales</taxon>
        <taxon>Enterococcaceae</taxon>
        <taxon>Enterococcus</taxon>
    </lineage>
</organism>
<dbReference type="AlphaFoldDB" id="R2XKY8"/>
<feature type="transmembrane region" description="Helical" evidence="1">
    <location>
        <begin position="7"/>
        <end position="25"/>
    </location>
</feature>
<dbReference type="EMBL" id="ASWH01000001">
    <property type="protein sequence ID" value="EOW81878.1"/>
    <property type="molecule type" value="Genomic_DNA"/>
</dbReference>
<dbReference type="RefSeq" id="WP_010781159.1">
    <property type="nucleotide sequence ID" value="NZ_ASWH01000001.1"/>
</dbReference>
<proteinExistence type="predicted"/>
<dbReference type="EMBL" id="AJDQ01000008">
    <property type="protein sequence ID" value="EOI55579.1"/>
    <property type="molecule type" value="Genomic_DNA"/>
</dbReference>
<keyword evidence="1" id="KW-0472">Membrane</keyword>
<evidence type="ECO:0000313" key="3">
    <source>
        <dbReference type="EMBL" id="EOW81878.1"/>
    </source>
</evidence>
<reference evidence="3 5" key="2">
    <citation type="submission" date="2013-03" db="EMBL/GenBank/DDBJ databases">
        <title>The Genome Sequence of Enterococcus gilvus ATCC BAA-350 (PacBio/Illumina hybrid assembly).</title>
        <authorList>
            <consortium name="The Broad Institute Genomics Platform"/>
            <consortium name="The Broad Institute Genome Sequencing Center for Infectious Disease"/>
            <person name="Earl A."/>
            <person name="Russ C."/>
            <person name="Gilmore M."/>
            <person name="Surin D."/>
            <person name="Walker B."/>
            <person name="Young S."/>
            <person name="Zeng Q."/>
            <person name="Gargeya S."/>
            <person name="Fitzgerald M."/>
            <person name="Haas B."/>
            <person name="Abouelleil A."/>
            <person name="Allen A.W."/>
            <person name="Alvarado L."/>
            <person name="Arachchi H.M."/>
            <person name="Berlin A.M."/>
            <person name="Chapman S.B."/>
            <person name="Gainer-Dewar J."/>
            <person name="Goldberg J."/>
            <person name="Griggs A."/>
            <person name="Gujja S."/>
            <person name="Hansen M."/>
            <person name="Howarth C."/>
            <person name="Imamovic A."/>
            <person name="Ireland A."/>
            <person name="Larimer J."/>
            <person name="McCowan C."/>
            <person name="Murphy C."/>
            <person name="Pearson M."/>
            <person name="Poon T.W."/>
            <person name="Priest M."/>
            <person name="Roberts A."/>
            <person name="Saif S."/>
            <person name="Shea T."/>
            <person name="Sisk P."/>
            <person name="Sykes S."/>
            <person name="Wortman J."/>
            <person name="Nusbaum C."/>
            <person name="Birren B."/>
        </authorList>
    </citation>
    <scope>NUCLEOTIDE SEQUENCE [LARGE SCALE GENOMIC DNA]</scope>
    <source>
        <strain evidence="3 5">ATCC BAA-350</strain>
    </source>
</reference>
<evidence type="ECO:0000313" key="5">
    <source>
        <dbReference type="Proteomes" id="UP000014160"/>
    </source>
</evidence>